<dbReference type="PROSITE" id="PS50089">
    <property type="entry name" value="ZF_RING_2"/>
    <property type="match status" value="1"/>
</dbReference>
<proteinExistence type="predicted"/>
<dbReference type="PANTHER" id="PTHR23063">
    <property type="entry name" value="PHOSPHOLIPID ACYLTRANSFERASE"/>
    <property type="match status" value="1"/>
</dbReference>
<evidence type="ECO:0000256" key="6">
    <source>
        <dbReference type="ARBA" id="ARBA00023136"/>
    </source>
</evidence>
<comment type="subcellular location">
    <subcellularLocation>
        <location evidence="1">Membrane</location>
    </subcellularLocation>
</comment>
<dbReference type="CDD" id="cd07989">
    <property type="entry name" value="LPLAT_AGPAT-like"/>
    <property type="match status" value="1"/>
</dbReference>
<sequence length="320" mass="37146">MNKIINAQCMCGHLLSKYKDELVVILPCQHLIHSSCVHYIKNYKCPYCIKNIKNIRTYSEIVDIVKTTSNSRYYQIYVDMTSLINLDGTTEVNWFNFFLKIPSIIDTLCNIYLSQKKQDYNIVVDDILDAYNINLVIKNKEKLLPQNKVIIANHCNQLDSLPIFALTKCGFMGSITMKKSWVGNRLSKTFPMVLIERHKSYNTIKKIKRYMRKHGDICIFPEGVISHPKTLIRFRTGAFHLGYPVQPIIIKYDPNIHEKDMTNYIIKFSSQNKLKIILTILDPVYPPFTNEKIEMVRHAMAKAGDFALSRVSNRDLVDIL</sequence>
<keyword evidence="4" id="KW-1133">Transmembrane helix</keyword>
<evidence type="ECO:0000256" key="7">
    <source>
        <dbReference type="ARBA" id="ARBA00023315"/>
    </source>
</evidence>
<dbReference type="Pfam" id="PF01553">
    <property type="entry name" value="Acyltransferase"/>
    <property type="match status" value="1"/>
</dbReference>
<evidence type="ECO:0000259" key="9">
    <source>
        <dbReference type="PROSITE" id="PS50089"/>
    </source>
</evidence>
<dbReference type="SUPFAM" id="SSF69593">
    <property type="entry name" value="Glycerol-3-phosphate (1)-acyltransferase"/>
    <property type="match status" value="1"/>
</dbReference>
<evidence type="ECO:0000256" key="4">
    <source>
        <dbReference type="ARBA" id="ARBA00022989"/>
    </source>
</evidence>
<evidence type="ECO:0000256" key="8">
    <source>
        <dbReference type="PROSITE-ProRule" id="PRU00175"/>
    </source>
</evidence>
<accession>A0A481Z187</accession>
<evidence type="ECO:0000256" key="3">
    <source>
        <dbReference type="ARBA" id="ARBA00022692"/>
    </source>
</evidence>
<dbReference type="GO" id="GO:0016020">
    <property type="term" value="C:membrane"/>
    <property type="evidence" value="ECO:0007669"/>
    <property type="project" value="UniProtKB-SubCell"/>
</dbReference>
<evidence type="ECO:0000256" key="1">
    <source>
        <dbReference type="ARBA" id="ARBA00004370"/>
    </source>
</evidence>
<dbReference type="GO" id="GO:0006629">
    <property type="term" value="P:lipid metabolic process"/>
    <property type="evidence" value="ECO:0007669"/>
    <property type="project" value="UniProtKB-KW"/>
</dbReference>
<dbReference type="EMBL" id="MK500389">
    <property type="protein sequence ID" value="QBK88456.1"/>
    <property type="molecule type" value="Genomic_DNA"/>
</dbReference>
<keyword evidence="2 10" id="KW-0808">Transferase</keyword>
<keyword evidence="5" id="KW-0443">Lipid metabolism</keyword>
<feature type="domain" description="RING-type" evidence="9">
    <location>
        <begin position="11"/>
        <end position="48"/>
    </location>
</feature>
<keyword evidence="7 10" id="KW-0012">Acyltransferase</keyword>
<keyword evidence="8" id="KW-0479">Metal-binding</keyword>
<dbReference type="SUPFAM" id="SSF57850">
    <property type="entry name" value="RING/U-box"/>
    <property type="match status" value="1"/>
</dbReference>
<dbReference type="InterPro" id="IPR013083">
    <property type="entry name" value="Znf_RING/FYVE/PHD"/>
</dbReference>
<dbReference type="Gene3D" id="3.30.40.10">
    <property type="entry name" value="Zinc/RING finger domain, C3HC4 (zinc finger)"/>
    <property type="match status" value="1"/>
</dbReference>
<evidence type="ECO:0000256" key="5">
    <source>
        <dbReference type="ARBA" id="ARBA00023098"/>
    </source>
</evidence>
<protein>
    <submittedName>
        <fullName evidence="10">Acyltransferase</fullName>
    </submittedName>
</protein>
<dbReference type="PANTHER" id="PTHR23063:SF52">
    <property type="entry name" value="LYSOPHOSPHATIDYLCHOLINE ACYLTRANSFERASE"/>
    <property type="match status" value="1"/>
</dbReference>
<name>A0A481Z187_9VIRU</name>
<dbReference type="GO" id="GO:0008270">
    <property type="term" value="F:zinc ion binding"/>
    <property type="evidence" value="ECO:0007669"/>
    <property type="project" value="UniProtKB-KW"/>
</dbReference>
<evidence type="ECO:0000256" key="2">
    <source>
        <dbReference type="ARBA" id="ARBA00022679"/>
    </source>
</evidence>
<keyword evidence="8" id="KW-0863">Zinc-finger</keyword>
<dbReference type="InterPro" id="IPR002123">
    <property type="entry name" value="Plipid/glycerol_acylTrfase"/>
</dbReference>
<keyword evidence="8" id="KW-0862">Zinc</keyword>
<dbReference type="GO" id="GO:0016746">
    <property type="term" value="F:acyltransferase activity"/>
    <property type="evidence" value="ECO:0007669"/>
    <property type="project" value="UniProtKB-KW"/>
</dbReference>
<organism evidence="10">
    <name type="scientific">Mimivirus LCMiAC01</name>
    <dbReference type="NCBI Taxonomy" id="2506608"/>
    <lineage>
        <taxon>Viruses</taxon>
        <taxon>Varidnaviria</taxon>
        <taxon>Bamfordvirae</taxon>
        <taxon>Nucleocytoviricota</taxon>
        <taxon>Megaviricetes</taxon>
        <taxon>Imitervirales</taxon>
        <taxon>Mimiviridae</taxon>
        <taxon>Klosneuvirinae</taxon>
    </lineage>
</organism>
<keyword evidence="3" id="KW-0812">Transmembrane</keyword>
<keyword evidence="6" id="KW-0472">Membrane</keyword>
<dbReference type="SMART" id="SM00563">
    <property type="entry name" value="PlsC"/>
    <property type="match status" value="1"/>
</dbReference>
<evidence type="ECO:0000313" key="10">
    <source>
        <dbReference type="EMBL" id="QBK88456.1"/>
    </source>
</evidence>
<gene>
    <name evidence="10" type="ORF">LCMiAC01_01330</name>
</gene>
<reference evidence="10" key="1">
    <citation type="journal article" date="2019" name="MBio">
        <title>Virus Genomes from Deep Sea Sediments Expand the Ocean Megavirome and Support Independent Origins of Viral Gigantism.</title>
        <authorList>
            <person name="Backstrom D."/>
            <person name="Yutin N."/>
            <person name="Jorgensen S.L."/>
            <person name="Dharamshi J."/>
            <person name="Homa F."/>
            <person name="Zaremba-Niedwiedzka K."/>
            <person name="Spang A."/>
            <person name="Wolf Y.I."/>
            <person name="Koonin E.V."/>
            <person name="Ettema T.J."/>
        </authorList>
    </citation>
    <scope>NUCLEOTIDE SEQUENCE</scope>
</reference>
<dbReference type="InterPro" id="IPR001841">
    <property type="entry name" value="Znf_RING"/>
</dbReference>